<dbReference type="Pfam" id="PF05656">
    <property type="entry name" value="DUF805"/>
    <property type="match status" value="1"/>
</dbReference>
<sequence length="93" mass="10398">MAIAAHATRPLLLYASFSGRASREEFGWFLLAALLMLATSYLLDWLILSSSAWAHPDFFRLSSMALLLSPTLAVTVRRLRDIASEPRSVQCKE</sequence>
<dbReference type="AlphaFoldDB" id="A0A160TJN2"/>
<feature type="transmembrane region" description="Helical" evidence="1">
    <location>
        <begin position="58"/>
        <end position="76"/>
    </location>
</feature>
<dbReference type="InterPro" id="IPR008523">
    <property type="entry name" value="DUF805"/>
</dbReference>
<name>A0A160TJN2_9ZZZZ</name>
<proteinExistence type="predicted"/>
<dbReference type="GO" id="GO:0016020">
    <property type="term" value="C:membrane"/>
    <property type="evidence" value="ECO:0007669"/>
    <property type="project" value="InterPro"/>
</dbReference>
<feature type="transmembrane region" description="Helical" evidence="1">
    <location>
        <begin position="26"/>
        <end position="46"/>
    </location>
</feature>
<keyword evidence="1" id="KW-0472">Membrane</keyword>
<gene>
    <name evidence="2" type="ORF">MGWOODY_Smn89</name>
</gene>
<reference evidence="2" key="1">
    <citation type="submission" date="2015-10" db="EMBL/GenBank/DDBJ databases">
        <authorList>
            <person name="Gilbert D.G."/>
        </authorList>
    </citation>
    <scope>NUCLEOTIDE SEQUENCE</scope>
</reference>
<evidence type="ECO:0000256" key="1">
    <source>
        <dbReference type="SAM" id="Phobius"/>
    </source>
</evidence>
<keyword evidence="1" id="KW-0812">Transmembrane</keyword>
<evidence type="ECO:0000313" key="2">
    <source>
        <dbReference type="EMBL" id="CUS43459.1"/>
    </source>
</evidence>
<protein>
    <submittedName>
        <fullName evidence="2">Uncharacterized protein</fullName>
    </submittedName>
</protein>
<keyword evidence="1" id="KW-1133">Transmembrane helix</keyword>
<accession>A0A160TJN2</accession>
<dbReference type="EMBL" id="CZQE01000054">
    <property type="protein sequence ID" value="CUS43459.1"/>
    <property type="molecule type" value="Genomic_DNA"/>
</dbReference>
<organism evidence="2">
    <name type="scientific">hydrothermal vent metagenome</name>
    <dbReference type="NCBI Taxonomy" id="652676"/>
    <lineage>
        <taxon>unclassified sequences</taxon>
        <taxon>metagenomes</taxon>
        <taxon>ecological metagenomes</taxon>
    </lineage>
</organism>